<feature type="chain" id="PRO_5030511072" evidence="1">
    <location>
        <begin position="32"/>
        <end position="126"/>
    </location>
</feature>
<feature type="signal peptide" evidence="1">
    <location>
        <begin position="1"/>
        <end position="31"/>
    </location>
</feature>
<evidence type="ECO:0000313" key="3">
    <source>
        <dbReference type="Proteomes" id="UP000549617"/>
    </source>
</evidence>
<evidence type="ECO:0000313" key="2">
    <source>
        <dbReference type="EMBL" id="MBB5684037.1"/>
    </source>
</evidence>
<sequence>MYAHKARAVYSAIFATAASLSLIAAMAPAHAGTIKESVSTQVSFRDLNLSTAEGVSRLNQRVKSAANRICGVRDSRDLRAMQNARTCRIAALEKAGADIQVAIAERASGSRLASLGATEAIGVSKR</sequence>
<keyword evidence="1" id="KW-0732">Signal</keyword>
<gene>
    <name evidence="2" type="ORF">FHS49_000028</name>
</gene>
<dbReference type="EMBL" id="JACIJC010000001">
    <property type="protein sequence ID" value="MBB5684037.1"/>
    <property type="molecule type" value="Genomic_DNA"/>
</dbReference>
<protein>
    <submittedName>
        <fullName evidence="2">UrcA family protein</fullName>
    </submittedName>
</protein>
<keyword evidence="3" id="KW-1185">Reference proteome</keyword>
<name>A0A7W9AE54_9SPHN</name>
<dbReference type="Proteomes" id="UP000549617">
    <property type="component" value="Unassembled WGS sequence"/>
</dbReference>
<dbReference type="InterPro" id="IPR030972">
    <property type="entry name" value="UrcA_uranyl"/>
</dbReference>
<comment type="caution">
    <text evidence="2">The sequence shown here is derived from an EMBL/GenBank/DDBJ whole genome shotgun (WGS) entry which is preliminary data.</text>
</comment>
<dbReference type="NCBIfam" id="TIGR04433">
    <property type="entry name" value="UrcA_uranyl"/>
    <property type="match status" value="1"/>
</dbReference>
<dbReference type="AlphaFoldDB" id="A0A7W9AE54"/>
<proteinExistence type="predicted"/>
<dbReference type="RefSeq" id="WP_184014251.1">
    <property type="nucleotide sequence ID" value="NZ_JACIJC010000001.1"/>
</dbReference>
<evidence type="ECO:0000256" key="1">
    <source>
        <dbReference type="SAM" id="SignalP"/>
    </source>
</evidence>
<accession>A0A7W9AE54</accession>
<organism evidence="2 3">
    <name type="scientific">Sphingobium boeckii</name>
    <dbReference type="NCBI Taxonomy" id="1082345"/>
    <lineage>
        <taxon>Bacteria</taxon>
        <taxon>Pseudomonadati</taxon>
        <taxon>Pseudomonadota</taxon>
        <taxon>Alphaproteobacteria</taxon>
        <taxon>Sphingomonadales</taxon>
        <taxon>Sphingomonadaceae</taxon>
        <taxon>Sphingobium</taxon>
    </lineage>
</organism>
<reference evidence="2 3" key="1">
    <citation type="submission" date="2020-08" db="EMBL/GenBank/DDBJ databases">
        <title>Genomic Encyclopedia of Type Strains, Phase IV (KMG-IV): sequencing the most valuable type-strain genomes for metagenomic binning, comparative biology and taxonomic classification.</title>
        <authorList>
            <person name="Goeker M."/>
        </authorList>
    </citation>
    <scope>NUCLEOTIDE SEQUENCE [LARGE SCALE GENOMIC DNA]</scope>
    <source>
        <strain evidence="2 3">DSM 25079</strain>
    </source>
</reference>